<dbReference type="RefSeq" id="WP_161449381.1">
    <property type="nucleotide sequence ID" value="NZ_WYDN01000010.1"/>
</dbReference>
<name>A0A6L9G7Y9_9MICC</name>
<dbReference type="EMBL" id="WYDN01000010">
    <property type="protein sequence ID" value="NAZ16735.1"/>
    <property type="molecule type" value="Genomic_DNA"/>
</dbReference>
<evidence type="ECO:0000256" key="1">
    <source>
        <dbReference type="SAM" id="MobiDB-lite"/>
    </source>
</evidence>
<protein>
    <recommendedName>
        <fullName evidence="2">Flagellar hook-length control protein-like C-terminal domain-containing protein</fullName>
    </recommendedName>
</protein>
<proteinExistence type="predicted"/>
<evidence type="ECO:0000313" key="3">
    <source>
        <dbReference type="EMBL" id="NAZ16735.1"/>
    </source>
</evidence>
<dbReference type="AlphaFoldDB" id="A0A6L9G7Y9"/>
<feature type="region of interest" description="Disordered" evidence="1">
    <location>
        <begin position="34"/>
        <end position="71"/>
    </location>
</feature>
<accession>A0A6L9G7Y9</accession>
<feature type="compositionally biased region" description="Polar residues" evidence="1">
    <location>
        <begin position="107"/>
        <end position="116"/>
    </location>
</feature>
<feature type="region of interest" description="Disordered" evidence="1">
    <location>
        <begin position="403"/>
        <end position="481"/>
    </location>
</feature>
<organism evidence="3 4">
    <name type="scientific">Glutamicibacter soli</name>
    <dbReference type="NCBI Taxonomy" id="453836"/>
    <lineage>
        <taxon>Bacteria</taxon>
        <taxon>Bacillati</taxon>
        <taxon>Actinomycetota</taxon>
        <taxon>Actinomycetes</taxon>
        <taxon>Micrococcales</taxon>
        <taxon>Micrococcaceae</taxon>
        <taxon>Glutamicibacter</taxon>
    </lineage>
</organism>
<dbReference type="InterPro" id="IPR038610">
    <property type="entry name" value="FliK-like_C_sf"/>
</dbReference>
<sequence>MPLQLADSPAPVAQMPPGQASAAQRFAGLLARAGDEPAAALDPRTLPVPEPDHRALPAEASVPPAAPESSMPPVLAQNLLLTIGLPPETSGGAGPGSLPVLDRASGGTESSGTVEQQGKVPVRIQPLDGPAAGITLPVAPSADPASMGSIAPTEKPAGAAIPSAAPGSAVTALTASASAGTQAAGRMPAGTLIPGAVGTIPVQNPAPAPGAAVLQNAVGHAEADAAPLEVSEGQVPRALPHQHAPQLPEVAVAGEPKPTGAVAAGAGERLAQVPPESPLPAVALASAGNLQGTAPLQRADGLPPLEDVPTARPASVHPPLLKQLTAPLVTVLSAVPGQRTMNIHVAPETLGPITVSAQLGPSGLRVDLSAPTDAGTHALRALLPELRREMAALGQGSVQVLSPENAASTGNTGSGAGQGFAGSGQGHFQQRHPDNAPARQHPSPGIPLAEGADTAPATENPALPGTPAPSARPVARLDLLA</sequence>
<comment type="caution">
    <text evidence="3">The sequence shown here is derived from an EMBL/GenBank/DDBJ whole genome shotgun (WGS) entry which is preliminary data.</text>
</comment>
<feature type="region of interest" description="Disordered" evidence="1">
    <location>
        <begin position="137"/>
        <end position="164"/>
    </location>
</feature>
<feature type="region of interest" description="Disordered" evidence="1">
    <location>
        <begin position="86"/>
        <end position="121"/>
    </location>
</feature>
<dbReference type="Proteomes" id="UP000477543">
    <property type="component" value="Unassembled WGS sequence"/>
</dbReference>
<evidence type="ECO:0000313" key="4">
    <source>
        <dbReference type="Proteomes" id="UP000477543"/>
    </source>
</evidence>
<gene>
    <name evidence="3" type="ORF">GT020_11770</name>
</gene>
<dbReference type="InterPro" id="IPR021136">
    <property type="entry name" value="Flagellar_hook_control-like_C"/>
</dbReference>
<reference evidence="3 4" key="1">
    <citation type="submission" date="2020-01" db="EMBL/GenBank/DDBJ databases">
        <title>Glutamicibacter soli M275.</title>
        <authorList>
            <person name="Meng X."/>
        </authorList>
    </citation>
    <scope>NUCLEOTIDE SEQUENCE [LARGE SCALE GENOMIC DNA]</scope>
    <source>
        <strain evidence="3 4">M275</strain>
    </source>
</reference>
<dbReference type="Gene3D" id="3.30.750.140">
    <property type="match status" value="1"/>
</dbReference>
<dbReference type="Pfam" id="PF02120">
    <property type="entry name" value="Flg_hook"/>
    <property type="match status" value="1"/>
</dbReference>
<feature type="compositionally biased region" description="Gly residues" evidence="1">
    <location>
        <begin position="412"/>
        <end position="425"/>
    </location>
</feature>
<evidence type="ECO:0000259" key="2">
    <source>
        <dbReference type="Pfam" id="PF02120"/>
    </source>
</evidence>
<feature type="domain" description="Flagellar hook-length control protein-like C-terminal" evidence="2">
    <location>
        <begin position="336"/>
        <end position="395"/>
    </location>
</feature>
<feature type="compositionally biased region" description="Low complexity" evidence="1">
    <location>
        <begin position="57"/>
        <end position="71"/>
    </location>
</feature>
<feature type="region of interest" description="Disordered" evidence="1">
    <location>
        <begin position="1"/>
        <end position="21"/>
    </location>
</feature>